<keyword evidence="1" id="KW-1133">Transmembrane helix</keyword>
<evidence type="ECO:0000259" key="2">
    <source>
        <dbReference type="Pfam" id="PF07885"/>
    </source>
</evidence>
<comment type="caution">
    <text evidence="3">The sequence shown here is derived from an EMBL/GenBank/DDBJ whole genome shotgun (WGS) entry which is preliminary data.</text>
</comment>
<evidence type="ECO:0000313" key="4">
    <source>
        <dbReference type="Proteomes" id="UP000009881"/>
    </source>
</evidence>
<dbReference type="OrthoDB" id="3422146at2"/>
<dbReference type="SUPFAM" id="SSF81324">
    <property type="entry name" value="Voltage-gated potassium channels"/>
    <property type="match status" value="1"/>
</dbReference>
<dbReference type="Proteomes" id="UP000009881">
    <property type="component" value="Unassembled WGS sequence"/>
</dbReference>
<keyword evidence="1" id="KW-0472">Membrane</keyword>
<feature type="domain" description="Potassium channel" evidence="2">
    <location>
        <begin position="86"/>
        <end position="159"/>
    </location>
</feature>
<dbReference type="Gene3D" id="1.10.287.70">
    <property type="match status" value="1"/>
</dbReference>
<dbReference type="AlphaFoldDB" id="K9HR01"/>
<evidence type="ECO:0000256" key="1">
    <source>
        <dbReference type="SAM" id="Phobius"/>
    </source>
</evidence>
<evidence type="ECO:0000313" key="3">
    <source>
        <dbReference type="EMBL" id="EKV32683.1"/>
    </source>
</evidence>
<accession>K9HR01</accession>
<protein>
    <recommendedName>
        <fullName evidence="2">Potassium channel domain-containing protein</fullName>
    </recommendedName>
</protein>
<feature type="transmembrane region" description="Helical" evidence="1">
    <location>
        <begin position="135"/>
        <end position="156"/>
    </location>
</feature>
<organism evidence="3 4">
    <name type="scientific">Caenispirillum salinarum AK4</name>
    <dbReference type="NCBI Taxonomy" id="1238182"/>
    <lineage>
        <taxon>Bacteria</taxon>
        <taxon>Pseudomonadati</taxon>
        <taxon>Pseudomonadota</taxon>
        <taxon>Alphaproteobacteria</taxon>
        <taxon>Rhodospirillales</taxon>
        <taxon>Novispirillaceae</taxon>
        <taxon>Caenispirillum</taxon>
    </lineage>
</organism>
<name>K9HR01_9PROT</name>
<dbReference type="eggNOG" id="ENOG502Z9EI">
    <property type="taxonomic scope" value="Bacteria"/>
</dbReference>
<gene>
    <name evidence="3" type="ORF">C882_1520</name>
</gene>
<feature type="transmembrane region" description="Helical" evidence="1">
    <location>
        <begin position="105"/>
        <end position="123"/>
    </location>
</feature>
<reference evidence="3 4" key="1">
    <citation type="journal article" date="2013" name="Genome Announc.">
        <title>Draft Genome Sequence of an Alphaproteobacterium, Caenispirillum salinarum AK4(T), Isolated from a Solar Saltern.</title>
        <authorList>
            <person name="Khatri I."/>
            <person name="Singh A."/>
            <person name="Korpole S."/>
            <person name="Pinnaka A.K."/>
            <person name="Subramanian S."/>
        </authorList>
    </citation>
    <scope>NUCLEOTIDE SEQUENCE [LARGE SCALE GENOMIC DNA]</scope>
    <source>
        <strain evidence="3 4">AK4</strain>
    </source>
</reference>
<dbReference type="Pfam" id="PF07885">
    <property type="entry name" value="Ion_trans_2"/>
    <property type="match status" value="1"/>
</dbReference>
<dbReference type="STRING" id="1238182.C882_1520"/>
<dbReference type="EMBL" id="ANHY01000002">
    <property type="protein sequence ID" value="EKV32683.1"/>
    <property type="molecule type" value="Genomic_DNA"/>
</dbReference>
<keyword evidence="1" id="KW-0812">Transmembrane</keyword>
<feature type="transmembrane region" description="Helical" evidence="1">
    <location>
        <begin position="61"/>
        <end position="85"/>
    </location>
</feature>
<proteinExistence type="predicted"/>
<dbReference type="InterPro" id="IPR013099">
    <property type="entry name" value="K_chnl_dom"/>
</dbReference>
<sequence>MPSWFHIAAPIIGTLVLALTYFDLFVTALTVSGAGPITRRLPPAIWTLARLVDRGARRARILPYIGMLTLLSIAMTWIVLLWLGWTLVYLADAWSVVIARTGAPVDVGGVVYYVGYSLFTLGLGDYRPQGLTWQLLSVLVSGTGLTVVTLIITYIVPVISAAAQRRALAARITTIGRTPEGILRRAWNGEDFNALGTHLHNLAQSLVEQAQQHHVYPILSNFHPLDPDQALTVRLAALDEAVLLLRIAVPPQARPTDGELDSFRDSMRMLLDVLPGADPVRDGHEPPPPDFGLLAEFGLPQPARAVTDPALESERAHRRRLCSIVFEEGWTWEAVSRDVHPPAQHPRGKPD</sequence>
<feature type="transmembrane region" description="Helical" evidence="1">
    <location>
        <begin position="6"/>
        <end position="31"/>
    </location>
</feature>
<keyword evidence="4" id="KW-1185">Reference proteome</keyword>
<dbReference type="RefSeq" id="WP_009538510.1">
    <property type="nucleotide sequence ID" value="NZ_ANHY01000002.1"/>
</dbReference>